<dbReference type="GeneID" id="40088554"/>
<name>A0A2L0V0L6_9CAUD</name>
<dbReference type="KEGG" id="vg:40088554"/>
<protein>
    <submittedName>
        <fullName evidence="1">Uncharacterized protein</fullName>
    </submittedName>
</protein>
<reference evidence="1 2" key="1">
    <citation type="submission" date="2017-06" db="EMBL/GenBank/DDBJ databases">
        <authorList>
            <person name="Kim H.J."/>
            <person name="Triplett B.A."/>
        </authorList>
    </citation>
    <scope>NUCLEOTIDE SEQUENCE [LARGE SCALE GENOMIC DNA]</scope>
</reference>
<dbReference type="EMBL" id="MF403008">
    <property type="protein sequence ID" value="AUZ95310.1"/>
    <property type="molecule type" value="Genomic_DNA"/>
</dbReference>
<proteinExistence type="predicted"/>
<accession>A0A2L0V0L6</accession>
<evidence type="ECO:0000313" key="1">
    <source>
        <dbReference type="EMBL" id="AUZ95310.1"/>
    </source>
</evidence>
<dbReference type="Proteomes" id="UP000223025">
    <property type="component" value="Segment"/>
</dbReference>
<organism evidence="1 2">
    <name type="scientific">Agrobacterium phage Atu_ph07</name>
    <dbReference type="NCBI Taxonomy" id="2024264"/>
    <lineage>
        <taxon>Viruses</taxon>
        <taxon>Duplodnaviria</taxon>
        <taxon>Heunggongvirae</taxon>
        <taxon>Uroviricota</taxon>
        <taxon>Caudoviricetes</taxon>
        <taxon>Polybotosvirus</taxon>
        <taxon>Polybotosvirus Atuph07</taxon>
    </lineage>
</organism>
<keyword evidence="2" id="KW-1185">Reference proteome</keyword>
<dbReference type="OrthoDB" id="39860at10239"/>
<sequence length="72" mass="8478">MFKAKTVVNKITVPSTAKLELVKGEGYWYFVYDDVINNKYDTHSEYVFYLNSLDLDNWVDIGTKFVERMKGE</sequence>
<dbReference type="RefSeq" id="YP_009612216.1">
    <property type="nucleotide sequence ID" value="NC_042013.1"/>
</dbReference>
<evidence type="ECO:0000313" key="2">
    <source>
        <dbReference type="Proteomes" id="UP000223025"/>
    </source>
</evidence>